<evidence type="ECO:0000259" key="4">
    <source>
        <dbReference type="PROSITE" id="PS50987"/>
    </source>
</evidence>
<evidence type="ECO:0000313" key="7">
    <source>
        <dbReference type="Proteomes" id="UP001461341"/>
    </source>
</evidence>
<dbReference type="CDD" id="cd00090">
    <property type="entry name" value="HTH_ARSR"/>
    <property type="match status" value="1"/>
</dbReference>
<dbReference type="Pfam" id="PF08220">
    <property type="entry name" value="HTH_DeoR"/>
    <property type="match status" value="1"/>
</dbReference>
<evidence type="ECO:0000256" key="3">
    <source>
        <dbReference type="ARBA" id="ARBA00023163"/>
    </source>
</evidence>
<keyword evidence="1" id="KW-0805">Transcription regulation</keyword>
<dbReference type="PANTHER" id="PTHR30363:SF44">
    <property type="entry name" value="AGA OPERON TRANSCRIPTIONAL REPRESSOR-RELATED"/>
    <property type="match status" value="1"/>
</dbReference>
<keyword evidence="3" id="KW-0804">Transcription</keyword>
<accession>A0ABZ2YEM6</accession>
<gene>
    <name evidence="6" type="ORF">QBE54_00830</name>
</gene>
<dbReference type="InterPro" id="IPR014036">
    <property type="entry name" value="DeoR-like_C"/>
</dbReference>
<dbReference type="InterPro" id="IPR037171">
    <property type="entry name" value="NagB/RpiA_transferase-like"/>
</dbReference>
<dbReference type="PROSITE" id="PS00894">
    <property type="entry name" value="HTH_DEOR_1"/>
    <property type="match status" value="1"/>
</dbReference>
<dbReference type="Proteomes" id="UP001461341">
    <property type="component" value="Chromosome"/>
</dbReference>
<dbReference type="EMBL" id="CP121689">
    <property type="protein sequence ID" value="WZL76309.1"/>
    <property type="molecule type" value="Genomic_DNA"/>
</dbReference>
<dbReference type="PROSITE" id="PS50987">
    <property type="entry name" value="HTH_ARSR_2"/>
    <property type="match status" value="1"/>
</dbReference>
<evidence type="ECO:0000313" key="6">
    <source>
        <dbReference type="EMBL" id="WZL76309.1"/>
    </source>
</evidence>
<dbReference type="InterPro" id="IPR018356">
    <property type="entry name" value="Tscrpt_reg_HTH_DeoR_CS"/>
</dbReference>
<dbReference type="PROSITE" id="PS51000">
    <property type="entry name" value="HTH_DEOR_2"/>
    <property type="match status" value="1"/>
</dbReference>
<organism evidence="6 7">
    <name type="scientific">Thermatribacter velox</name>
    <dbReference type="NCBI Taxonomy" id="3039681"/>
    <lineage>
        <taxon>Bacteria</taxon>
        <taxon>Pseudomonadati</taxon>
        <taxon>Atribacterota</taxon>
        <taxon>Atribacteria</taxon>
        <taxon>Atribacterales</taxon>
        <taxon>Thermatribacteraceae</taxon>
        <taxon>Thermatribacter</taxon>
    </lineage>
</organism>
<dbReference type="InterPro" id="IPR001845">
    <property type="entry name" value="HTH_ArsR_DNA-bd_dom"/>
</dbReference>
<dbReference type="InterPro" id="IPR050313">
    <property type="entry name" value="Carb_Metab_HTH_regulators"/>
</dbReference>
<dbReference type="InterPro" id="IPR036390">
    <property type="entry name" value="WH_DNA-bd_sf"/>
</dbReference>
<sequence length="271" mass="30094">MLKRRSGLIAEERRLKILESLNTRRTLTVKELAQTFGVSEDTIRQDLKLLEQQGLLRRIYGGASRVKTSSVEIPLSLREVTNREIKEAIGKEAAKIIEDGDSVIFDASTTALQVARNMDPDKKVTILTSSLDICISLASNPNFNIIATGGTLHPPSFSFVGPQAEEAARNYYADKIFLGARAILVNEGYLADVFELEANLKKVMVNSACEVILVAESRKFQEVAFFKICELRKVTRIFTDEYLDSTLAKKLEDMGIQVVKVTLGDFSSAAR</sequence>
<dbReference type="Pfam" id="PF00455">
    <property type="entry name" value="DeoRC"/>
    <property type="match status" value="1"/>
</dbReference>
<feature type="domain" description="HTH deoR-type" evidence="5">
    <location>
        <begin position="10"/>
        <end position="65"/>
    </location>
</feature>
<keyword evidence="7" id="KW-1185">Reference proteome</keyword>
<evidence type="ECO:0000256" key="2">
    <source>
        <dbReference type="ARBA" id="ARBA00023125"/>
    </source>
</evidence>
<dbReference type="RefSeq" id="WP_369018467.1">
    <property type="nucleotide sequence ID" value="NZ_CP121689.1"/>
</dbReference>
<dbReference type="GO" id="GO:0003677">
    <property type="term" value="F:DNA binding"/>
    <property type="evidence" value="ECO:0007669"/>
    <property type="project" value="UniProtKB-KW"/>
</dbReference>
<dbReference type="Gene3D" id="1.10.10.10">
    <property type="entry name" value="Winged helix-like DNA-binding domain superfamily/Winged helix DNA-binding domain"/>
    <property type="match status" value="1"/>
</dbReference>
<dbReference type="InterPro" id="IPR036388">
    <property type="entry name" value="WH-like_DNA-bd_sf"/>
</dbReference>
<feature type="domain" description="HTH arsR-type" evidence="4">
    <location>
        <begin position="1"/>
        <end position="89"/>
    </location>
</feature>
<keyword evidence="2 6" id="KW-0238">DNA-binding</keyword>
<dbReference type="SMART" id="SM00420">
    <property type="entry name" value="HTH_DEOR"/>
    <property type="match status" value="1"/>
</dbReference>
<dbReference type="SMART" id="SM00418">
    <property type="entry name" value="HTH_ARSR"/>
    <property type="match status" value="1"/>
</dbReference>
<dbReference type="InterPro" id="IPR001034">
    <property type="entry name" value="DeoR_HTH"/>
</dbReference>
<evidence type="ECO:0000259" key="5">
    <source>
        <dbReference type="PROSITE" id="PS51000"/>
    </source>
</evidence>
<dbReference type="PRINTS" id="PR00037">
    <property type="entry name" value="HTHLACR"/>
</dbReference>
<dbReference type="PANTHER" id="PTHR30363">
    <property type="entry name" value="HTH-TYPE TRANSCRIPTIONAL REGULATOR SRLR-RELATED"/>
    <property type="match status" value="1"/>
</dbReference>
<protein>
    <submittedName>
        <fullName evidence="6">DeoR/GlpR family DNA-binding transcription regulator</fullName>
    </submittedName>
</protein>
<dbReference type="SUPFAM" id="SSF100950">
    <property type="entry name" value="NagB/RpiA/CoA transferase-like"/>
    <property type="match status" value="1"/>
</dbReference>
<dbReference type="SMART" id="SM01134">
    <property type="entry name" value="DeoRC"/>
    <property type="match status" value="1"/>
</dbReference>
<dbReference type="SUPFAM" id="SSF46785">
    <property type="entry name" value="Winged helix' DNA-binding domain"/>
    <property type="match status" value="1"/>
</dbReference>
<name>A0ABZ2YEM6_9BACT</name>
<proteinExistence type="predicted"/>
<dbReference type="InterPro" id="IPR011991">
    <property type="entry name" value="ArsR-like_HTH"/>
</dbReference>
<reference evidence="6 7" key="1">
    <citation type="submission" date="2023-03" db="EMBL/GenBank/DDBJ databases">
        <title>Novel Species.</title>
        <authorList>
            <person name="Ma S."/>
        </authorList>
    </citation>
    <scope>NUCLEOTIDE SEQUENCE [LARGE SCALE GENOMIC DNA]</scope>
    <source>
        <strain evidence="6 7">B11</strain>
    </source>
</reference>
<evidence type="ECO:0000256" key="1">
    <source>
        <dbReference type="ARBA" id="ARBA00023015"/>
    </source>
</evidence>